<accession>A0A9P6DTJ1</accession>
<feature type="non-terminal residue" evidence="1">
    <location>
        <position position="1"/>
    </location>
</feature>
<dbReference type="EMBL" id="MU129013">
    <property type="protein sequence ID" value="KAF9510593.1"/>
    <property type="molecule type" value="Genomic_DNA"/>
</dbReference>
<dbReference type="Proteomes" id="UP000886523">
    <property type="component" value="Unassembled WGS sequence"/>
</dbReference>
<dbReference type="OrthoDB" id="3268409at2759"/>
<organism evidence="1 2">
    <name type="scientific">Hydnum rufescens UP504</name>
    <dbReference type="NCBI Taxonomy" id="1448309"/>
    <lineage>
        <taxon>Eukaryota</taxon>
        <taxon>Fungi</taxon>
        <taxon>Dikarya</taxon>
        <taxon>Basidiomycota</taxon>
        <taxon>Agaricomycotina</taxon>
        <taxon>Agaricomycetes</taxon>
        <taxon>Cantharellales</taxon>
        <taxon>Hydnaceae</taxon>
        <taxon>Hydnum</taxon>
    </lineage>
</organism>
<dbReference type="AlphaFoldDB" id="A0A9P6DTJ1"/>
<gene>
    <name evidence="1" type="ORF">BS47DRAFT_1300025</name>
</gene>
<proteinExistence type="predicted"/>
<sequence>CEHHSSTSRSHLYELLRDVDLSYFEALWNEDEESLKEIEAEANAEGWSPKSTCLHTCNASSTLTHCPVDHRLPSGKKSSLISLTCRCKIQIFTPRDLHACPFVVVVLHNHHSHPIPMPTHTPLSVIQILNDLLKGMGPDLPDATPLRFLRYPTVNATLRQLCPDINQPTIVDVHPSLANYEHLRTYIWRMKETYYPFGTDWEGKCQKSLIPNEITDFSLSYRIIVCMTSAMSRCLAGSLYVQSDIAFKRVKMWYEFEIAVWDRELKTSIIVARAFLTHQTARIHEVLFRLIDSVVHEDTGSFLQWRHLDSPSTTTHCWDMLLDGGFSRRTSIRYCTLLISLCPF</sequence>
<keyword evidence="2" id="KW-1185">Reference proteome</keyword>
<evidence type="ECO:0000313" key="2">
    <source>
        <dbReference type="Proteomes" id="UP000886523"/>
    </source>
</evidence>
<comment type="caution">
    <text evidence="1">The sequence shown here is derived from an EMBL/GenBank/DDBJ whole genome shotgun (WGS) entry which is preliminary data.</text>
</comment>
<reference evidence="1" key="1">
    <citation type="journal article" date="2020" name="Nat. Commun.">
        <title>Large-scale genome sequencing of mycorrhizal fungi provides insights into the early evolution of symbiotic traits.</title>
        <authorList>
            <person name="Miyauchi S."/>
            <person name="Kiss E."/>
            <person name="Kuo A."/>
            <person name="Drula E."/>
            <person name="Kohler A."/>
            <person name="Sanchez-Garcia M."/>
            <person name="Morin E."/>
            <person name="Andreopoulos B."/>
            <person name="Barry K.W."/>
            <person name="Bonito G."/>
            <person name="Buee M."/>
            <person name="Carver A."/>
            <person name="Chen C."/>
            <person name="Cichocki N."/>
            <person name="Clum A."/>
            <person name="Culley D."/>
            <person name="Crous P.W."/>
            <person name="Fauchery L."/>
            <person name="Girlanda M."/>
            <person name="Hayes R.D."/>
            <person name="Keri Z."/>
            <person name="LaButti K."/>
            <person name="Lipzen A."/>
            <person name="Lombard V."/>
            <person name="Magnuson J."/>
            <person name="Maillard F."/>
            <person name="Murat C."/>
            <person name="Nolan M."/>
            <person name="Ohm R.A."/>
            <person name="Pangilinan J."/>
            <person name="Pereira M.F."/>
            <person name="Perotto S."/>
            <person name="Peter M."/>
            <person name="Pfister S."/>
            <person name="Riley R."/>
            <person name="Sitrit Y."/>
            <person name="Stielow J.B."/>
            <person name="Szollosi G."/>
            <person name="Zifcakova L."/>
            <person name="Stursova M."/>
            <person name="Spatafora J.W."/>
            <person name="Tedersoo L."/>
            <person name="Vaario L.M."/>
            <person name="Yamada A."/>
            <person name="Yan M."/>
            <person name="Wang P."/>
            <person name="Xu J."/>
            <person name="Bruns T."/>
            <person name="Baldrian P."/>
            <person name="Vilgalys R."/>
            <person name="Dunand C."/>
            <person name="Henrissat B."/>
            <person name="Grigoriev I.V."/>
            <person name="Hibbett D."/>
            <person name="Nagy L.G."/>
            <person name="Martin F.M."/>
        </authorList>
    </citation>
    <scope>NUCLEOTIDE SEQUENCE</scope>
    <source>
        <strain evidence="1">UP504</strain>
    </source>
</reference>
<protein>
    <submittedName>
        <fullName evidence="1">Uncharacterized protein</fullName>
    </submittedName>
</protein>
<evidence type="ECO:0000313" key="1">
    <source>
        <dbReference type="EMBL" id="KAF9510593.1"/>
    </source>
</evidence>
<name>A0A9P6DTJ1_9AGAM</name>